<evidence type="ECO:0000313" key="5">
    <source>
        <dbReference type="Proteomes" id="UP000028939"/>
    </source>
</evidence>
<dbReference type="KEGG" id="cuv:CUREI_02980"/>
<dbReference type="EMBL" id="CP009216">
    <property type="protein sequence ID" value="AIL97804.1"/>
    <property type="molecule type" value="Genomic_DNA"/>
</dbReference>
<keyword evidence="5" id="KW-1185">Reference proteome</keyword>
<keyword evidence="2" id="KW-0732">Signal</keyword>
<dbReference type="STRING" id="401472.CUREI_02980"/>
<dbReference type="AlphaFoldDB" id="A0A077HN35"/>
<evidence type="ECO:0000256" key="2">
    <source>
        <dbReference type="SAM" id="SignalP"/>
    </source>
</evidence>
<accession>A0A077HN35</accession>
<dbReference type="PROSITE" id="PS51257">
    <property type="entry name" value="PROKAR_LIPOPROTEIN"/>
    <property type="match status" value="1"/>
</dbReference>
<keyword evidence="4" id="KW-0614">Plasmid</keyword>
<feature type="signal peptide" evidence="2">
    <location>
        <begin position="1"/>
        <end position="20"/>
    </location>
</feature>
<feature type="chain" id="PRO_5038290205" description="DUF732 domain-containing protein" evidence="2">
    <location>
        <begin position="21"/>
        <end position="139"/>
    </location>
</feature>
<dbReference type="Proteomes" id="UP000028939">
    <property type="component" value="Chromosome"/>
</dbReference>
<dbReference type="Proteomes" id="UP000028939">
    <property type="component" value="Plasmid unnamed"/>
</dbReference>
<evidence type="ECO:0008006" key="6">
    <source>
        <dbReference type="Google" id="ProtNLM"/>
    </source>
</evidence>
<protein>
    <recommendedName>
        <fullName evidence="6">DUF732 domain-containing protein</fullName>
    </recommendedName>
</protein>
<evidence type="ECO:0000313" key="3">
    <source>
        <dbReference type="EMBL" id="AIL96400.1"/>
    </source>
</evidence>
<dbReference type="KEGG" id="cuv:CUREI_11515"/>
<proteinExistence type="predicted"/>
<sequence>MNKKIAALAAATALTLTACGDTSDEDAEPATSTYEYKDPVDEQAKPTHDWLMEQGAKSVGLSNDTFRSVVILSCGYAEQEQSESLETIRAKGESAIRAQVKDVPEDKVTPAFLAATATGCPHLIQGQGVNGLKLVLAGQ</sequence>
<name>A0A077HN35_9CORY</name>
<organism evidence="4 5">
    <name type="scientific">Corynebacterium ureicelerivorans</name>
    <dbReference type="NCBI Taxonomy" id="401472"/>
    <lineage>
        <taxon>Bacteria</taxon>
        <taxon>Bacillati</taxon>
        <taxon>Actinomycetota</taxon>
        <taxon>Actinomycetes</taxon>
        <taxon>Mycobacteriales</taxon>
        <taxon>Corynebacteriaceae</taxon>
        <taxon>Corynebacterium</taxon>
    </lineage>
</organism>
<gene>
    <name evidence="3" type="ORF">CUREI_02980</name>
    <name evidence="4" type="ORF">CUREI_11515</name>
</gene>
<evidence type="ECO:0000313" key="4">
    <source>
        <dbReference type="EMBL" id="AIL97804.1"/>
    </source>
</evidence>
<dbReference type="RefSeq" id="WP_038610205.1">
    <property type="nucleotide sequence ID" value="NZ_CP009215.1"/>
</dbReference>
<dbReference type="EMBL" id="CP009215">
    <property type="protein sequence ID" value="AIL96400.1"/>
    <property type="molecule type" value="Genomic_DNA"/>
</dbReference>
<reference evidence="4 5" key="1">
    <citation type="submission" date="2014-08" db="EMBL/GenBank/DDBJ databases">
        <title>Complete genome sequence of Corynebacterium ureicelerivorans DSM 45051, a lipophilic and urea-splitting isolate from a blood culture of a septicaemia patient.</title>
        <authorList>
            <person name="Tippelt A."/>
            <person name="Albersmeier A."/>
            <person name="Brinkrolf K."/>
            <person name="Ruckert C."/>
            <person name="Tauch A."/>
        </authorList>
    </citation>
    <scope>NUCLEOTIDE SEQUENCE [LARGE SCALE GENOMIC DNA]</scope>
    <source>
        <strain evidence="4 5">IMMIB RIV-2301</strain>
        <plasmid evidence="5">Plasmid unnamed</plasmid>
        <plasmid evidence="4">unnamed</plasmid>
    </source>
</reference>
<geneLocation type="plasmid" evidence="4">
    <name>unnamed</name>
</geneLocation>
<feature type="region of interest" description="Disordered" evidence="1">
    <location>
        <begin position="21"/>
        <end position="41"/>
    </location>
</feature>
<evidence type="ECO:0000256" key="1">
    <source>
        <dbReference type="SAM" id="MobiDB-lite"/>
    </source>
</evidence>
<dbReference type="HOGENOM" id="CLU_1841780_0_0_11"/>